<evidence type="ECO:0000313" key="3">
    <source>
        <dbReference type="Proteomes" id="UP000005237"/>
    </source>
</evidence>
<reference evidence="3" key="1">
    <citation type="submission" date="2010-08" db="EMBL/GenBank/DDBJ databases">
        <authorList>
            <consortium name="Caenorhabditis japonica Sequencing Consortium"/>
            <person name="Wilson R.K."/>
        </authorList>
    </citation>
    <scope>NUCLEOTIDE SEQUENCE [LARGE SCALE GENOMIC DNA]</scope>
    <source>
        <strain evidence="3">DF5081</strain>
    </source>
</reference>
<accession>A0A8R1IBY8</accession>
<evidence type="ECO:0000256" key="1">
    <source>
        <dbReference type="SAM" id="MobiDB-lite"/>
    </source>
</evidence>
<organism evidence="2 3">
    <name type="scientific">Caenorhabditis japonica</name>
    <dbReference type="NCBI Taxonomy" id="281687"/>
    <lineage>
        <taxon>Eukaryota</taxon>
        <taxon>Metazoa</taxon>
        <taxon>Ecdysozoa</taxon>
        <taxon>Nematoda</taxon>
        <taxon>Chromadorea</taxon>
        <taxon>Rhabditida</taxon>
        <taxon>Rhabditina</taxon>
        <taxon>Rhabditomorpha</taxon>
        <taxon>Rhabditoidea</taxon>
        <taxon>Rhabditidae</taxon>
        <taxon>Peloderinae</taxon>
        <taxon>Caenorhabditis</taxon>
    </lineage>
</organism>
<dbReference type="Proteomes" id="UP000005237">
    <property type="component" value="Unassembled WGS sequence"/>
</dbReference>
<feature type="compositionally biased region" description="Low complexity" evidence="1">
    <location>
        <begin position="77"/>
        <end position="88"/>
    </location>
</feature>
<reference evidence="2" key="2">
    <citation type="submission" date="2022-06" db="UniProtKB">
        <authorList>
            <consortium name="EnsemblMetazoa"/>
        </authorList>
    </citation>
    <scope>IDENTIFICATION</scope>
    <source>
        <strain evidence="2">DF5081</strain>
    </source>
</reference>
<name>A0A8R1IBY8_CAEJA</name>
<dbReference type="AlphaFoldDB" id="A0A8R1IBY8"/>
<dbReference type="EnsemblMetazoa" id="CJA26290c.1">
    <property type="protein sequence ID" value="CJA26290c.1"/>
    <property type="gene ID" value="WBGene00181862"/>
</dbReference>
<proteinExistence type="predicted"/>
<protein>
    <submittedName>
        <fullName evidence="2">Uncharacterized protein</fullName>
    </submittedName>
</protein>
<evidence type="ECO:0000313" key="2">
    <source>
        <dbReference type="EnsemblMetazoa" id="CJA26290c.1"/>
    </source>
</evidence>
<feature type="region of interest" description="Disordered" evidence="1">
    <location>
        <begin position="66"/>
        <end position="102"/>
    </location>
</feature>
<keyword evidence="3" id="KW-1185">Reference proteome</keyword>
<sequence length="102" mass="11193">MGSFRLPHFNIATAKMDLAASGFDPPTSGVRYLNKVYANRVGTNTATWDPYRLYLGSLSATNDDDNMSVRSGMTINSTVSRSTVASSRGRGRGRRPRIVDDF</sequence>